<keyword evidence="3" id="KW-1185">Reference proteome</keyword>
<dbReference type="GO" id="GO:0016740">
    <property type="term" value="F:transferase activity"/>
    <property type="evidence" value="ECO:0007669"/>
    <property type="project" value="InterPro"/>
</dbReference>
<organism evidence="2 3">
    <name type="scientific">Talaromyces marneffei (strain ATCC 18224 / CBS 334.59 / QM 7333)</name>
    <name type="common">Penicillium marneffei</name>
    <dbReference type="NCBI Taxonomy" id="441960"/>
    <lineage>
        <taxon>Eukaryota</taxon>
        <taxon>Fungi</taxon>
        <taxon>Dikarya</taxon>
        <taxon>Ascomycota</taxon>
        <taxon>Pezizomycotina</taxon>
        <taxon>Eurotiomycetes</taxon>
        <taxon>Eurotiomycetidae</taxon>
        <taxon>Eurotiales</taxon>
        <taxon>Trichocomaceae</taxon>
        <taxon>Talaromyces</taxon>
        <taxon>Talaromyces sect. Talaromyces</taxon>
    </lineage>
</organism>
<protein>
    <recommendedName>
        <fullName evidence="1">Starter acyltransferase (SAT) domain-containing protein</fullName>
    </recommendedName>
</protein>
<dbReference type="PhylomeDB" id="B6QER4"/>
<dbReference type="InterPro" id="IPR001227">
    <property type="entry name" value="Ac_transferase_dom_sf"/>
</dbReference>
<accession>B6QER4</accession>
<dbReference type="InterPro" id="IPR032088">
    <property type="entry name" value="SAT"/>
</dbReference>
<dbReference type="Pfam" id="PF16073">
    <property type="entry name" value="SAT"/>
    <property type="match status" value="1"/>
</dbReference>
<dbReference type="STRING" id="441960.B6QER4"/>
<reference evidence="3" key="1">
    <citation type="journal article" date="2015" name="Genome Announc.">
        <title>Genome sequence of the AIDS-associated pathogen Penicillium marneffei (ATCC18224) and its near taxonomic relative Talaromyces stipitatus (ATCC10500).</title>
        <authorList>
            <person name="Nierman W.C."/>
            <person name="Fedorova-Abrams N.D."/>
            <person name="Andrianopoulos A."/>
        </authorList>
    </citation>
    <scope>NUCLEOTIDE SEQUENCE [LARGE SCALE GENOMIC DNA]</scope>
    <source>
        <strain evidence="3">ATCC 18224 / CBS 334.59 / QM 7333</strain>
    </source>
</reference>
<dbReference type="VEuPathDB" id="FungiDB:PMAA_080200"/>
<dbReference type="Gene3D" id="3.40.366.10">
    <property type="entry name" value="Malonyl-Coenzyme A Acyl Carrier Protein, domain 2"/>
    <property type="match status" value="1"/>
</dbReference>
<evidence type="ECO:0000313" key="2">
    <source>
        <dbReference type="EMBL" id="EEA24001.1"/>
    </source>
</evidence>
<feature type="domain" description="Starter acyltransferase (SAT)" evidence="1">
    <location>
        <begin position="12"/>
        <end position="248"/>
    </location>
</feature>
<sequence>MGSTTRDQSIILYFGDQTEKNIPFEELFEYSRESDRTKQFLQNAFHSIQLVIETLTEPERSKYKFDSFEEASKRLAVDSSPDVVLRTIVLCAAQLGYLIAILEKDPELREVWAAQKTLIVASCAGQLPAAIAACSHTIDELVDLAPETVAIAFRIGMDVDRRTASLGDDRSQSWAKAVFGVSAPDAQKMVDKFLIREGIDAKKGVYVAATSAWASTVVGPPPVLNLFFSRDPFNGARQVDLPITAIFHASHLDRPDTTAIIGTNPVFQGFSLRNPNFFSCSSGLPFHPQSLPALIEEAILNITHRMTDNEKMFREVQSGIEDQLVCIKPIVGESGGERLKKVLVASDAYVESASLLA</sequence>
<name>B6QER4_TALMQ</name>
<proteinExistence type="predicted"/>
<evidence type="ECO:0000313" key="3">
    <source>
        <dbReference type="Proteomes" id="UP000001294"/>
    </source>
</evidence>
<evidence type="ECO:0000259" key="1">
    <source>
        <dbReference type="Pfam" id="PF16073"/>
    </source>
</evidence>
<dbReference type="EMBL" id="DS995901">
    <property type="protein sequence ID" value="EEA24001.1"/>
    <property type="molecule type" value="Genomic_DNA"/>
</dbReference>
<dbReference type="Proteomes" id="UP000001294">
    <property type="component" value="Unassembled WGS sequence"/>
</dbReference>
<dbReference type="HOGENOM" id="CLU_783212_0_0_1"/>
<gene>
    <name evidence="2" type="ORF">PMAA_080200</name>
</gene>
<dbReference type="AlphaFoldDB" id="B6QER4"/>
<dbReference type="OrthoDB" id="4216896at2759"/>